<dbReference type="Gene3D" id="3.10.170.10">
    <property type="match status" value="1"/>
</dbReference>
<keyword evidence="8 11" id="KW-0482">Metalloprotease</keyword>
<gene>
    <name evidence="16" type="ORF">ERX37_09545</name>
</gene>
<keyword evidence="3 11" id="KW-0645">Protease</keyword>
<dbReference type="PANTHER" id="PTHR33794">
    <property type="entry name" value="BACILLOLYSIN"/>
    <property type="match status" value="1"/>
</dbReference>
<feature type="domain" description="Peptidase M4" evidence="12">
    <location>
        <begin position="209"/>
        <end position="352"/>
    </location>
</feature>
<dbReference type="EMBL" id="SCWE01000004">
    <property type="protein sequence ID" value="TDM01346.1"/>
    <property type="molecule type" value="Genomic_DNA"/>
</dbReference>
<dbReference type="GO" id="GO:0004222">
    <property type="term" value="F:metalloendopeptidase activity"/>
    <property type="evidence" value="ECO:0007669"/>
    <property type="project" value="UniProtKB-UniRule"/>
</dbReference>
<keyword evidence="4" id="KW-0479">Metal-binding</keyword>
<dbReference type="GO" id="GO:0046872">
    <property type="term" value="F:metal ion binding"/>
    <property type="evidence" value="ECO:0007669"/>
    <property type="project" value="UniProtKB-UniRule"/>
</dbReference>
<keyword evidence="9" id="KW-0865">Zymogen</keyword>
<dbReference type="InterPro" id="IPR050728">
    <property type="entry name" value="Zinc_Metalloprotease_M4"/>
</dbReference>
<dbReference type="GO" id="GO:0006508">
    <property type="term" value="P:proteolysis"/>
    <property type="evidence" value="ECO:0007669"/>
    <property type="project" value="UniProtKB-KW"/>
</dbReference>
<organism evidence="16 17">
    <name type="scientific">Macrococcus hajekii</name>
    <dbReference type="NCBI Taxonomy" id="198482"/>
    <lineage>
        <taxon>Bacteria</taxon>
        <taxon>Bacillati</taxon>
        <taxon>Bacillota</taxon>
        <taxon>Bacilli</taxon>
        <taxon>Bacillales</taxon>
        <taxon>Staphylococcaceae</taxon>
        <taxon>Macrococcus</taxon>
    </lineage>
</organism>
<evidence type="ECO:0000256" key="5">
    <source>
        <dbReference type="ARBA" id="ARBA00022729"/>
    </source>
</evidence>
<keyword evidence="17" id="KW-1185">Reference proteome</keyword>
<evidence type="ECO:0000259" key="13">
    <source>
        <dbReference type="Pfam" id="PF02868"/>
    </source>
</evidence>
<evidence type="ECO:0000256" key="11">
    <source>
        <dbReference type="RuleBase" id="RU366073"/>
    </source>
</evidence>
<dbReference type="Pfam" id="PF07504">
    <property type="entry name" value="FTP"/>
    <property type="match status" value="1"/>
</dbReference>
<name>A0A4R6BII2_9STAP</name>
<comment type="cofactor">
    <cofactor evidence="1 11">
        <name>Zn(2+)</name>
        <dbReference type="ChEBI" id="CHEBI:29105"/>
    </cofactor>
</comment>
<evidence type="ECO:0000256" key="6">
    <source>
        <dbReference type="ARBA" id="ARBA00022801"/>
    </source>
</evidence>
<dbReference type="EC" id="3.4.24.-" evidence="11"/>
<comment type="subcellular location">
    <subcellularLocation>
        <location evidence="11">Secreted</location>
    </subcellularLocation>
</comment>
<dbReference type="Pfam" id="PF02868">
    <property type="entry name" value="Peptidase_M4_C"/>
    <property type="match status" value="1"/>
</dbReference>
<dbReference type="InterPro" id="IPR025711">
    <property type="entry name" value="PepSY"/>
</dbReference>
<protein>
    <recommendedName>
        <fullName evidence="11">Neutral metalloproteinase</fullName>
        <ecNumber evidence="11">3.4.24.-</ecNumber>
    </recommendedName>
</protein>
<keyword evidence="6 11" id="KW-0378">Hydrolase</keyword>
<evidence type="ECO:0000256" key="9">
    <source>
        <dbReference type="ARBA" id="ARBA00023145"/>
    </source>
</evidence>
<evidence type="ECO:0000313" key="17">
    <source>
        <dbReference type="Proteomes" id="UP000295328"/>
    </source>
</evidence>
<comment type="similarity">
    <text evidence="2 11">Belongs to the peptidase M4 family.</text>
</comment>
<evidence type="ECO:0000256" key="7">
    <source>
        <dbReference type="ARBA" id="ARBA00022833"/>
    </source>
</evidence>
<dbReference type="Pfam" id="PF03413">
    <property type="entry name" value="PepSY"/>
    <property type="match status" value="1"/>
</dbReference>
<sequence length="504" mass="55703">MKKIIAPALLSTVMLTSLIPTHITEAKTDGSKELKKIGKVHNKQDAKKALKNLPGAKAVKKNYKQYEVVAAETDAEGFTHYTLKPKVNNKTALNTEVKVHVNPAGEIVLVNGDLEQKEVAPTNVQQISSADAVAKAFEAAGVKSTEVKNMDRKVVKKSDLVINAEQNKYVYDVQLIYVTPKPANWKIQIDAQTGEVVKKQNLIEKIATTGYGYGNKGDYKPLNMASDGRQYALIDQTHNGNIETYDARNTDYNFSLMTDYDRAFTSPGQRAGVDAHYYADQVYDYYKNVHGRDSYDGRGADIYSVVHYGYNYNNAFWNGEAMFYGDGDGRTFSSLSGANDVIAHELTHAVTEYTAGLVYENQPGALNESFSDVFGYFVDPDFLMGEDVYTPGVSGDALRSMSNPEQYDQPSHMRDFQYLPNTEQGDNGGVHINSGIPNKAFYNTVTVMDKSKAEKIYYRALTYYLTPNASFSDAKAALVQSAQDLYGSADANIVANAWNNVGVN</sequence>
<dbReference type="InterPro" id="IPR001570">
    <property type="entry name" value="Peptidase_M4_C_domain"/>
</dbReference>
<keyword evidence="11" id="KW-0964">Secreted</keyword>
<dbReference type="InterPro" id="IPR013856">
    <property type="entry name" value="Peptidase_M4_domain"/>
</dbReference>
<evidence type="ECO:0000313" key="16">
    <source>
        <dbReference type="EMBL" id="TDM01346.1"/>
    </source>
</evidence>
<evidence type="ECO:0000256" key="4">
    <source>
        <dbReference type="ARBA" id="ARBA00022723"/>
    </source>
</evidence>
<keyword evidence="7 11" id="KW-0862">Zinc</keyword>
<dbReference type="PRINTS" id="PR00730">
    <property type="entry name" value="THERMOLYSIN"/>
</dbReference>
<feature type="active site" description="Proton donor" evidence="10">
    <location>
        <position position="431"/>
    </location>
</feature>
<dbReference type="PANTHER" id="PTHR33794:SF1">
    <property type="entry name" value="BACILLOLYSIN"/>
    <property type="match status" value="1"/>
</dbReference>
<dbReference type="SUPFAM" id="SSF55486">
    <property type="entry name" value="Metalloproteases ('zincins'), catalytic domain"/>
    <property type="match status" value="1"/>
</dbReference>
<evidence type="ECO:0000256" key="1">
    <source>
        <dbReference type="ARBA" id="ARBA00001947"/>
    </source>
</evidence>
<dbReference type="GO" id="GO:0005576">
    <property type="term" value="C:extracellular region"/>
    <property type="evidence" value="ECO:0007669"/>
    <property type="project" value="UniProtKB-SubCell"/>
</dbReference>
<evidence type="ECO:0000256" key="2">
    <source>
        <dbReference type="ARBA" id="ARBA00009388"/>
    </source>
</evidence>
<feature type="domain" description="FTP" evidence="15">
    <location>
        <begin position="65"/>
        <end position="114"/>
    </location>
</feature>
<dbReference type="InterPro" id="IPR011096">
    <property type="entry name" value="FTP_domain"/>
</dbReference>
<comment type="function">
    <text evidence="11">Extracellular zinc metalloprotease.</text>
</comment>
<dbReference type="AlphaFoldDB" id="A0A4R6BII2"/>
<dbReference type="InterPro" id="IPR027268">
    <property type="entry name" value="Peptidase_M4/M1_CTD_sf"/>
</dbReference>
<evidence type="ECO:0000256" key="10">
    <source>
        <dbReference type="PIRSR" id="PIRSR623612-1"/>
    </source>
</evidence>
<feature type="domain" description="PepSY" evidence="14">
    <location>
        <begin position="127"/>
        <end position="199"/>
    </location>
</feature>
<dbReference type="CDD" id="cd09597">
    <property type="entry name" value="M4_TLP"/>
    <property type="match status" value="1"/>
</dbReference>
<dbReference type="InterPro" id="IPR023612">
    <property type="entry name" value="Peptidase_M4"/>
</dbReference>
<feature type="domain" description="Peptidase M4 C-terminal" evidence="13">
    <location>
        <begin position="355"/>
        <end position="503"/>
    </location>
</feature>
<dbReference type="Gene3D" id="3.10.450.40">
    <property type="match status" value="1"/>
</dbReference>
<evidence type="ECO:0000256" key="8">
    <source>
        <dbReference type="ARBA" id="ARBA00023049"/>
    </source>
</evidence>
<reference evidence="16 17" key="1">
    <citation type="submission" date="2019-01" db="EMBL/GenBank/DDBJ databases">
        <title>Draft genome sequences of the type strains of six Macrococcus species.</title>
        <authorList>
            <person name="Mazhar S."/>
            <person name="Altermann E."/>
            <person name="Hill C."/>
            <person name="Mcauliffe O."/>
        </authorList>
    </citation>
    <scope>NUCLEOTIDE SEQUENCE [LARGE SCALE GENOMIC DNA]</scope>
    <source>
        <strain evidence="16 17">CCM4809</strain>
    </source>
</reference>
<comment type="caution">
    <text evidence="16">The sequence shown here is derived from an EMBL/GenBank/DDBJ whole genome shotgun (WGS) entry which is preliminary data.</text>
</comment>
<evidence type="ECO:0000259" key="14">
    <source>
        <dbReference type="Pfam" id="PF03413"/>
    </source>
</evidence>
<keyword evidence="5" id="KW-0732">Signal</keyword>
<feature type="active site" evidence="10">
    <location>
        <position position="345"/>
    </location>
</feature>
<evidence type="ECO:0000256" key="3">
    <source>
        <dbReference type="ARBA" id="ARBA00022670"/>
    </source>
</evidence>
<dbReference type="Proteomes" id="UP000295328">
    <property type="component" value="Unassembled WGS sequence"/>
</dbReference>
<evidence type="ECO:0000259" key="15">
    <source>
        <dbReference type="Pfam" id="PF07504"/>
    </source>
</evidence>
<dbReference type="Gene3D" id="1.10.390.10">
    <property type="entry name" value="Neutral Protease Domain 2"/>
    <property type="match status" value="1"/>
</dbReference>
<dbReference type="RefSeq" id="WP_133430449.1">
    <property type="nucleotide sequence ID" value="NZ_BMCC01000004.1"/>
</dbReference>
<accession>A0A4R6BII2</accession>
<proteinExistence type="inferred from homology"/>
<evidence type="ECO:0000259" key="12">
    <source>
        <dbReference type="Pfam" id="PF01447"/>
    </source>
</evidence>
<dbReference type="OrthoDB" id="291295at2"/>
<dbReference type="Pfam" id="PF01447">
    <property type="entry name" value="Peptidase_M4"/>
    <property type="match status" value="1"/>
</dbReference>